<dbReference type="UniPathway" id="UPA00393"/>
<dbReference type="InterPro" id="IPR004521">
    <property type="entry name" value="Uncharacterised_CHP00451"/>
</dbReference>
<dbReference type="HAMAP" id="MF_01634">
    <property type="entry name" value="TgtA_arch"/>
    <property type="match status" value="1"/>
</dbReference>
<feature type="binding site" evidence="7">
    <location>
        <position position="269"/>
    </location>
    <ligand>
        <name>Zn(2+)</name>
        <dbReference type="ChEBI" id="CHEBI:29105"/>
    </ligand>
</feature>
<comment type="catalytic activity">
    <reaction evidence="7">
        <text>guanosine(15) in tRNA + 7-cyano-7-carbaguanine = 7-cyano-7-carbaguanosine(15) in tRNA + guanine</text>
        <dbReference type="Rhea" id="RHEA:43164"/>
        <dbReference type="Rhea" id="RHEA-COMP:10371"/>
        <dbReference type="Rhea" id="RHEA-COMP:10372"/>
        <dbReference type="ChEBI" id="CHEBI:16235"/>
        <dbReference type="ChEBI" id="CHEBI:45075"/>
        <dbReference type="ChEBI" id="CHEBI:74269"/>
        <dbReference type="ChEBI" id="CHEBI:82850"/>
        <dbReference type="EC" id="2.4.2.48"/>
    </reaction>
</comment>
<feature type="binding site" evidence="7">
    <location>
        <position position="271"/>
    </location>
    <ligand>
        <name>Zn(2+)</name>
        <dbReference type="ChEBI" id="CHEBI:29105"/>
    </ligand>
</feature>
<comment type="cofactor">
    <cofactor evidence="7">
        <name>Zn(2+)</name>
        <dbReference type="ChEBI" id="CHEBI:29105"/>
    </cofactor>
    <text evidence="7">Binds 1 zinc ion per subunit.</text>
</comment>
<dbReference type="PANTHER" id="PTHR46499:SF1">
    <property type="entry name" value="QUEUINE TRNA-RIBOSYLTRANSFERASE"/>
    <property type="match status" value="1"/>
</dbReference>
<dbReference type="PANTHER" id="PTHR46499">
    <property type="entry name" value="QUEUINE TRNA-RIBOSYLTRANSFERASE"/>
    <property type="match status" value="1"/>
</dbReference>
<dbReference type="GO" id="GO:0005737">
    <property type="term" value="C:cytoplasm"/>
    <property type="evidence" value="ECO:0007669"/>
    <property type="project" value="TreeGrafter"/>
</dbReference>
<dbReference type="InterPro" id="IPR004804">
    <property type="entry name" value="TgtA"/>
</dbReference>
<dbReference type="EMBL" id="CP002278">
    <property type="protein sequence ID" value="ADP78066.1"/>
    <property type="molecule type" value="Genomic_DNA"/>
</dbReference>
<dbReference type="SUPFAM" id="SSF88802">
    <property type="entry name" value="Pre-PUA domain"/>
    <property type="match status" value="1"/>
</dbReference>
<evidence type="ECO:0000256" key="6">
    <source>
        <dbReference type="ARBA" id="ARBA00022833"/>
    </source>
</evidence>
<gene>
    <name evidence="7" type="primary">tgtA</name>
    <name evidence="9" type="ordered locus">Mfer_1280</name>
</gene>
<protein>
    <recommendedName>
        <fullName evidence="7">tRNA-guanine(15) transglycosylase</fullName>
        <ecNumber evidence="7">2.4.2.48</ecNumber>
    </recommendedName>
    <alternativeName>
        <fullName evidence="7">7-cyano-7-deazaguanine tRNA-ribosyltransferase</fullName>
    </alternativeName>
    <alternativeName>
        <fullName evidence="7">Archaeal tRNA-guanine transglycosylase</fullName>
    </alternativeName>
</protein>
<dbReference type="InterPro" id="IPR002616">
    <property type="entry name" value="tRNA_ribo_trans-like"/>
</dbReference>
<dbReference type="HOGENOM" id="CLU_030083_0_0_2"/>
<proteinExistence type="inferred from homology"/>
<dbReference type="Pfam" id="PF01472">
    <property type="entry name" value="PUA"/>
    <property type="match status" value="1"/>
</dbReference>
<dbReference type="InterPro" id="IPR015947">
    <property type="entry name" value="PUA-like_sf"/>
</dbReference>
<keyword evidence="6 7" id="KW-0862">Zinc</keyword>
<dbReference type="Proteomes" id="UP000002315">
    <property type="component" value="Chromosome"/>
</dbReference>
<dbReference type="SUPFAM" id="SSF88697">
    <property type="entry name" value="PUA domain-like"/>
    <property type="match status" value="1"/>
</dbReference>
<dbReference type="CDD" id="cd21149">
    <property type="entry name" value="PUA_archaeosine_TGT"/>
    <property type="match status" value="1"/>
</dbReference>
<dbReference type="Gene3D" id="3.10.450.90">
    <property type="entry name" value="ArcTGT, C2 domain"/>
    <property type="match status" value="1"/>
</dbReference>
<keyword evidence="5 7" id="KW-0479">Metal-binding</keyword>
<organism evidence="9 10">
    <name type="scientific">Methanothermus fervidus (strain ATCC 43054 / DSM 2088 / JCM 10308 / V24 S)</name>
    <dbReference type="NCBI Taxonomy" id="523846"/>
    <lineage>
        <taxon>Archaea</taxon>
        <taxon>Methanobacteriati</taxon>
        <taxon>Methanobacteriota</taxon>
        <taxon>Methanomada group</taxon>
        <taxon>Methanobacteria</taxon>
        <taxon>Methanobacteriales</taxon>
        <taxon>Methanothermaceae</taxon>
        <taxon>Methanothermus</taxon>
    </lineage>
</organism>
<dbReference type="Pfam" id="PF14810">
    <property type="entry name" value="TGT_C2"/>
    <property type="match status" value="1"/>
</dbReference>
<comment type="similarity">
    <text evidence="7">Belongs to the archaeosine tRNA-ribosyltransferase family.</text>
</comment>
<dbReference type="SUPFAM" id="SSF51713">
    <property type="entry name" value="tRNA-guanine transglycosylase"/>
    <property type="match status" value="1"/>
</dbReference>
<dbReference type="GO" id="GO:0002099">
    <property type="term" value="P:tRNA wobble guanine modification"/>
    <property type="evidence" value="ECO:0007669"/>
    <property type="project" value="TreeGrafter"/>
</dbReference>
<dbReference type="Gene3D" id="3.40.50.10630">
    <property type="entry name" value="Uracil-DNA glycosylase-like"/>
    <property type="match status" value="1"/>
</dbReference>
<dbReference type="GO" id="GO:0003723">
    <property type="term" value="F:RNA binding"/>
    <property type="evidence" value="ECO:0007669"/>
    <property type="project" value="InterPro"/>
</dbReference>
<evidence type="ECO:0000313" key="10">
    <source>
        <dbReference type="Proteomes" id="UP000002315"/>
    </source>
</evidence>
<feature type="binding site" evidence="7">
    <location>
        <position position="274"/>
    </location>
    <ligand>
        <name>Zn(2+)</name>
        <dbReference type="ChEBI" id="CHEBI:29105"/>
    </ligand>
</feature>
<evidence type="ECO:0000256" key="4">
    <source>
        <dbReference type="ARBA" id="ARBA00022694"/>
    </source>
</evidence>
<evidence type="ECO:0000256" key="2">
    <source>
        <dbReference type="ARBA" id="ARBA00022676"/>
    </source>
</evidence>
<name>E3GX71_METFV</name>
<dbReference type="InterPro" id="IPR002478">
    <property type="entry name" value="PUA"/>
</dbReference>
<dbReference type="PROSITE" id="PS50890">
    <property type="entry name" value="PUA"/>
    <property type="match status" value="1"/>
</dbReference>
<keyword evidence="2 7" id="KW-0328">Glycosyltransferase</keyword>
<dbReference type="NCBIfam" id="TIGR00449">
    <property type="entry name" value="tgt_general"/>
    <property type="match status" value="1"/>
</dbReference>
<dbReference type="Gene3D" id="2.30.130.10">
    <property type="entry name" value="PUA domain"/>
    <property type="match status" value="1"/>
</dbReference>
<dbReference type="InterPro" id="IPR038250">
    <property type="entry name" value="TGT_C2_sf"/>
</dbReference>
<reference evidence="9 10" key="1">
    <citation type="journal article" date="2010" name="Stand. Genomic Sci.">
        <title>Complete genome sequence of Methanothermus fervidus type strain (V24S).</title>
        <authorList>
            <person name="Anderson I."/>
            <person name="Djao O.D."/>
            <person name="Misra M."/>
            <person name="Chertkov O."/>
            <person name="Nolan M."/>
            <person name="Lucas S."/>
            <person name="Lapidus A."/>
            <person name="Del Rio T.G."/>
            <person name="Tice H."/>
            <person name="Cheng J.F."/>
            <person name="Tapia R."/>
            <person name="Han C."/>
            <person name="Goodwin L."/>
            <person name="Pitluck S."/>
            <person name="Liolios K."/>
            <person name="Ivanova N."/>
            <person name="Mavromatis K."/>
            <person name="Mikhailova N."/>
            <person name="Pati A."/>
            <person name="Brambilla E."/>
            <person name="Chen A."/>
            <person name="Palaniappan K."/>
            <person name="Land M."/>
            <person name="Hauser L."/>
            <person name="Chang Y.J."/>
            <person name="Jeffries C.D."/>
            <person name="Sikorski J."/>
            <person name="Spring S."/>
            <person name="Rohde M."/>
            <person name="Eichinger K."/>
            <person name="Huber H."/>
            <person name="Wirth R."/>
            <person name="Goker M."/>
            <person name="Detter J.C."/>
            <person name="Woyke T."/>
            <person name="Bristow J."/>
            <person name="Eisen J.A."/>
            <person name="Markowitz V."/>
            <person name="Hugenholtz P."/>
            <person name="Klenk H.P."/>
            <person name="Kyrpides N.C."/>
        </authorList>
    </citation>
    <scope>NUCLEOTIDE SEQUENCE [LARGE SCALE GENOMIC DNA]</scope>
    <source>
        <strain evidence="10">ATCC 43054 / DSM 2088 / JCM 10308 / V24 S</strain>
    </source>
</reference>
<feature type="active site" description="Nucleophile" evidence="7">
    <location>
        <position position="84"/>
    </location>
</feature>
<comment type="function">
    <text evidence="7">Exchanges the guanine residue with 7-cyano-7-deazaguanine (preQ0) at position 15 in the dihydrouridine loop (D-loop) of archaeal tRNAs.</text>
</comment>
<dbReference type="GO" id="GO:0008270">
    <property type="term" value="F:zinc ion binding"/>
    <property type="evidence" value="ECO:0007669"/>
    <property type="project" value="UniProtKB-UniRule"/>
</dbReference>
<dbReference type="STRING" id="523846.Mfer_1280"/>
<evidence type="ECO:0000256" key="7">
    <source>
        <dbReference type="HAMAP-Rule" id="MF_01634"/>
    </source>
</evidence>
<feature type="domain" description="PUA" evidence="8">
    <location>
        <begin position="579"/>
        <end position="653"/>
    </location>
</feature>
<sequence>MFEIKRKDGLGRIGIFTVKNKKVQTPTLMPVIHPKKQEFDIKKFNKEIVITNAYIIYRDEELREEAIKKGVHKLIDFDGVVMTDSGSFQLSKYGDIDVSNKEIIEFQEKIGSDIGTSLDIPTPPYVSRKRAEEELDITIKRAIESLDYRKDMLLNAVVQGSTYPDLRARCAKELSKYSFDVHPIGAVVPLLESYDYRTIVNIVMSSVQHLPRSRPIHLMGAGHPMLFALMVAMGCDLFDSAAYMLYAQDDRFLSPHGTYKLQDLQEMPCTCPICLEYTPEELRRMEKDERYKLISQHNLYVSFSEMRRVRQAIYDGSLMELVEKRCRSHPTLLDAYRELLKYKKFIEKYDPVTKPSAFFYLGPESLRRVEIYRHFKKIKQLPKRSRAILLPSYGKPYNRNIPKKIKGFYRIGNSSKPIEESQFFVVDVPFCIIPLGVDELYPLAQCEVPKNYDLEMKEFLIKKIEDLFEEYEEVLVNELVNERFDLGLSNKYRDDIEIETKIEDLEIVKLMADYQFGEGSGEALFNGNIRVLRSRKTGRIRYIYEDDVLLATIRPPDGFIILTWDGAKKLHENREYPLNRVVVNEEAEPFVKAGRNVFAKFIIDCDKKIRANDEVLVVNKDDELIAFGKAVLSSYEMMEFERGVAVKNRKEWSE</sequence>
<dbReference type="GO" id="GO:0016763">
    <property type="term" value="F:pentosyltransferase activity"/>
    <property type="evidence" value="ECO:0007669"/>
    <property type="project" value="UniProtKB-UniRule"/>
</dbReference>
<keyword evidence="3 7" id="KW-0808">Transferase</keyword>
<evidence type="ECO:0000256" key="3">
    <source>
        <dbReference type="ARBA" id="ARBA00022679"/>
    </source>
</evidence>
<dbReference type="SMART" id="SM00359">
    <property type="entry name" value="PUA"/>
    <property type="match status" value="1"/>
</dbReference>
<dbReference type="KEGG" id="mfv:Mfer_1280"/>
<dbReference type="Gene3D" id="3.20.20.105">
    <property type="entry name" value="Queuine tRNA-ribosyltransferase-like"/>
    <property type="match status" value="1"/>
</dbReference>
<comment type="pathway">
    <text evidence="1 7">tRNA modification; archaeosine-tRNA biosynthesis.</text>
</comment>
<feature type="binding site" evidence="7">
    <location>
        <position position="186"/>
    </location>
    <ligand>
        <name>substrate</name>
    </ligand>
</feature>
<dbReference type="AlphaFoldDB" id="E3GX71"/>
<dbReference type="Pfam" id="PF01702">
    <property type="entry name" value="TGT"/>
    <property type="match status" value="1"/>
</dbReference>
<dbReference type="EC" id="2.4.2.48" evidence="7"/>
<dbReference type="NCBIfam" id="TIGR00451">
    <property type="entry name" value="unchar_dom_2"/>
    <property type="match status" value="1"/>
</dbReference>
<dbReference type="OrthoDB" id="6871at2157"/>
<dbReference type="InterPro" id="IPR050076">
    <property type="entry name" value="ArchSynthase1/Queuine_TRR"/>
</dbReference>
<keyword evidence="10" id="KW-1185">Reference proteome</keyword>
<keyword evidence="4 7" id="KW-0819">tRNA processing</keyword>
<accession>E3GX71</accession>
<evidence type="ECO:0000256" key="5">
    <source>
        <dbReference type="ARBA" id="ARBA00022723"/>
    </source>
</evidence>
<dbReference type="InterPro" id="IPR029402">
    <property type="entry name" value="TGT_C2"/>
</dbReference>
<evidence type="ECO:0000256" key="1">
    <source>
        <dbReference type="ARBA" id="ARBA00005030"/>
    </source>
</evidence>
<dbReference type="InterPro" id="IPR036511">
    <property type="entry name" value="TGT-like_sf"/>
</dbReference>
<evidence type="ECO:0000313" key="9">
    <source>
        <dbReference type="EMBL" id="ADP78066.1"/>
    </source>
</evidence>
<feature type="binding site" evidence="7">
    <location>
        <position position="119"/>
    </location>
    <ligand>
        <name>substrate</name>
    </ligand>
</feature>
<evidence type="ECO:0000259" key="8">
    <source>
        <dbReference type="SMART" id="SM00359"/>
    </source>
</evidence>
<dbReference type="NCBIfam" id="TIGR00432">
    <property type="entry name" value="arcsn_tRNA_tgt"/>
    <property type="match status" value="1"/>
</dbReference>
<dbReference type="InterPro" id="IPR036974">
    <property type="entry name" value="PUA_sf"/>
</dbReference>